<protein>
    <submittedName>
        <fullName evidence="2">Type I restriction enzyme, R subunit</fullName>
    </submittedName>
</protein>
<sequence>MSSERMRTGEPDPQLIELARRSPNFGFLLPHQPLCVVYGAGAEAVVFTDPNVSLFKSRQFGEVLAADLVRRGRVRVEGDRQIDRLKALDREGYLHGTVGAAFTELRTVGNDAVHNNLTDPRAAFHALQTCYRLGVWFYRLLTGSREQLPFVPPQPQEADNQGLRAEIDAATASLAEARLTYEYKDSRAQAERDARLVAERELAEAWAQQERLAQLVTAMQGDLDALRSDFDRARAQVPARSKEAAAAAVAEREELLSRAETASREPLTEAQVRGQLDRMLRDAGWAVQDHTQGMNLYVKERGVAVREVTTAQGRADYLLYVDRKLVGVIEAKREGADLSAAEAQADRYAQSLTAGQRLAAWRPELPYRYASDGGETRFRNTLDPASRTRQVFSFHQPRTLSRWMRQAEEDPQAPSYRARLRLRLPELNESGLRPAQIEAVRGVERSLSEGRGQSGYGQSRSLVQMATGAGKTFTAVTFSYRLLKHARAERVLFLVDRNNLGVQAKAEFENYTTPDSGRKFTELYNVQRLGAEGVLASSKIVVSTIQRLYMALTGRELPSDGEDGELHEVAGDIFVGYNRELPPETFDLVVVDECHRSIYGKWRAVLEYFDAPVVGLTATPVAQTYGYFNGNLVSEYTYEQAVADSVNVDFNVYEIETEITTRGGVIAKGTVPVRDRRTRRQRYADIDEDYEYGAKAVGAHVITKDQLRTVIRTFKERLFTEIFPERGKRSPEGYLLEEEIMVPKTLVFAKNDNHAEEIVEVIRDTFGKGNDFCAKITHQAKNPAALLSAFRNQPQLRIAVTVDMIATGTDVKPLECVLFLRDVRSWAYFEQMKGRGARTLPLTEFERVTPGVGPKTRFVIVDAVGVTRKPKVDAGPMERHSQKQVSLERLLQKTASLTIDDEEISTLASRLSRLDKQLDEAERADVVQVGGQPLREIVRRLVDAVSVDGREMARERGGQPAVRDQVEQALRPLAGNDRLRKLLLDIRRAKDILYDETSRDRLVRAEAVAEDEDSARTLVAGWRKYLRDHHDQVAVLGVAHSHLGVTPSEIFAQLQSLARDLARPPRSWTPERLWTAYETMGLASREPGRQASITDLVALIRYEVNGDAEADRGGKVRPFAITVEERFVGWLAQQAQSGVHFTDQQLWWLRHIAENVAVRLQFDTADLDYPPFSTRNGVDGFLAEFGEMQAEKILDDLDRELSA</sequence>
<dbReference type="SUPFAM" id="SSF52540">
    <property type="entry name" value="P-loop containing nucleoside triphosphate hydrolases"/>
    <property type="match status" value="2"/>
</dbReference>
<dbReference type="Gene3D" id="3.40.50.300">
    <property type="entry name" value="P-loop containing nucleotide triphosphate hydrolases"/>
    <property type="match status" value="2"/>
</dbReference>
<dbReference type="Pfam" id="PF04313">
    <property type="entry name" value="HSDR_N"/>
    <property type="match status" value="1"/>
</dbReference>
<dbReference type="GO" id="GO:0003677">
    <property type="term" value="F:DNA binding"/>
    <property type="evidence" value="ECO:0007669"/>
    <property type="project" value="UniProtKB-KW"/>
</dbReference>
<dbReference type="InterPro" id="IPR027417">
    <property type="entry name" value="P-loop_NTPase"/>
</dbReference>
<evidence type="ECO:0000313" key="3">
    <source>
        <dbReference type="Proteomes" id="UP000181942"/>
    </source>
</evidence>
<dbReference type="InterPro" id="IPR006935">
    <property type="entry name" value="Helicase/UvrB_N"/>
</dbReference>
<dbReference type="Proteomes" id="UP000181942">
    <property type="component" value="Unassembled WGS sequence"/>
</dbReference>
<organism evidence="2 3">
    <name type="scientific">Streptomyces mirabilis</name>
    <dbReference type="NCBI Taxonomy" id="68239"/>
    <lineage>
        <taxon>Bacteria</taxon>
        <taxon>Bacillati</taxon>
        <taxon>Actinomycetota</taxon>
        <taxon>Actinomycetes</taxon>
        <taxon>Kitasatosporales</taxon>
        <taxon>Streptomycetaceae</taxon>
        <taxon>Streptomyces</taxon>
    </lineage>
</organism>
<reference evidence="2 3" key="1">
    <citation type="submission" date="2016-10" db="EMBL/GenBank/DDBJ databases">
        <authorList>
            <person name="de Groot N.N."/>
        </authorList>
    </citation>
    <scope>NUCLEOTIDE SEQUENCE [LARGE SCALE GENOMIC DNA]</scope>
    <source>
        <strain evidence="2 3">OK461</strain>
    </source>
</reference>
<dbReference type="GO" id="GO:0009307">
    <property type="term" value="P:DNA restriction-modification system"/>
    <property type="evidence" value="ECO:0007669"/>
    <property type="project" value="UniProtKB-KW"/>
</dbReference>
<dbReference type="GO" id="GO:0005524">
    <property type="term" value="F:ATP binding"/>
    <property type="evidence" value="ECO:0007669"/>
    <property type="project" value="UniProtKB-KW"/>
</dbReference>
<dbReference type="InterPro" id="IPR007409">
    <property type="entry name" value="Restrct_endonuc_type1_HsdR_N"/>
</dbReference>
<dbReference type="EMBL" id="FONR01000002">
    <property type="protein sequence ID" value="SFE78869.1"/>
    <property type="molecule type" value="Genomic_DNA"/>
</dbReference>
<proteinExistence type="predicted"/>
<dbReference type="SMART" id="SM00487">
    <property type="entry name" value="DEXDc"/>
    <property type="match status" value="1"/>
</dbReference>
<dbReference type="Pfam" id="PF08463">
    <property type="entry name" value="EcoEI_R_C"/>
    <property type="match status" value="1"/>
</dbReference>
<dbReference type="CDD" id="cd18032">
    <property type="entry name" value="DEXHc_RE_I_III_res"/>
    <property type="match status" value="1"/>
</dbReference>
<name>A0A1I2DEG5_9ACTN</name>
<dbReference type="InterPro" id="IPR050742">
    <property type="entry name" value="Helicase_Restrict-Modif_Enz"/>
</dbReference>
<dbReference type="InterPro" id="IPR013670">
    <property type="entry name" value="EcoEI_R_C_dom"/>
</dbReference>
<accession>A0A1I2DEG5</accession>
<gene>
    <name evidence="2" type="ORF">SAMN02787118_102628</name>
</gene>
<dbReference type="GO" id="GO:0005829">
    <property type="term" value="C:cytosol"/>
    <property type="evidence" value="ECO:0007669"/>
    <property type="project" value="TreeGrafter"/>
</dbReference>
<dbReference type="Pfam" id="PF04851">
    <property type="entry name" value="ResIII"/>
    <property type="match status" value="1"/>
</dbReference>
<dbReference type="CDD" id="cd18799">
    <property type="entry name" value="SF2_C_EcoAI-like"/>
    <property type="match status" value="1"/>
</dbReference>
<evidence type="ECO:0000259" key="1">
    <source>
        <dbReference type="PROSITE" id="PS51192"/>
    </source>
</evidence>
<dbReference type="GO" id="GO:0009035">
    <property type="term" value="F:type I site-specific deoxyribonuclease activity"/>
    <property type="evidence" value="ECO:0007669"/>
    <property type="project" value="UniProtKB-EC"/>
</dbReference>
<evidence type="ECO:0000313" key="2">
    <source>
        <dbReference type="EMBL" id="SFE78869.1"/>
    </source>
</evidence>
<dbReference type="Gene3D" id="3.90.1570.30">
    <property type="match status" value="1"/>
</dbReference>
<dbReference type="RefSeq" id="WP_256257910.1">
    <property type="nucleotide sequence ID" value="NZ_FONR01000002.1"/>
</dbReference>
<dbReference type="PANTHER" id="PTHR47396">
    <property type="entry name" value="TYPE I RESTRICTION ENZYME ECOKI R PROTEIN"/>
    <property type="match status" value="1"/>
</dbReference>
<feature type="domain" description="Helicase ATP-binding" evidence="1">
    <location>
        <begin position="452"/>
        <end position="638"/>
    </location>
</feature>
<dbReference type="AlphaFoldDB" id="A0A1I2DEG5"/>
<dbReference type="InterPro" id="IPR014001">
    <property type="entry name" value="Helicase_ATP-bd"/>
</dbReference>
<dbReference type="PROSITE" id="PS51192">
    <property type="entry name" value="HELICASE_ATP_BIND_1"/>
    <property type="match status" value="1"/>
</dbReference>
<dbReference type="PANTHER" id="PTHR47396:SF1">
    <property type="entry name" value="ATP-DEPENDENT HELICASE IRC3-RELATED"/>
    <property type="match status" value="1"/>
</dbReference>